<dbReference type="PANTHER" id="PTHR21738:SF0">
    <property type="entry name" value="RIBOSOMAL RNA PROCESSING PROTEIN 36 HOMOLOG"/>
    <property type="match status" value="1"/>
</dbReference>
<dbReference type="AlphaFoldDB" id="A0A437DNR5"/>
<evidence type="ECO:0000256" key="3">
    <source>
        <dbReference type="ARBA" id="ARBA00022517"/>
    </source>
</evidence>
<comment type="similarity">
    <text evidence="2 6">Belongs to the RRP36 family.</text>
</comment>
<dbReference type="EMBL" id="CM012437">
    <property type="protein sequence ID" value="RVE76643.1"/>
    <property type="molecule type" value="Genomic_DNA"/>
</dbReference>
<feature type="region of interest" description="Disordered" evidence="7">
    <location>
        <begin position="266"/>
        <end position="302"/>
    </location>
</feature>
<comment type="subcellular location">
    <subcellularLocation>
        <location evidence="1 6">Nucleus</location>
        <location evidence="1 6">Nucleolus</location>
    </subcellularLocation>
</comment>
<sequence length="354" mass="41187">MILWKIHKHTWGNESPCKSTLIIVAHQKMGDKAKKKRMEASSDDEDSDVEKNFALLTSRERDSGRIEEEEEDSEDSDGDMEEASESGDEEDGGDRGGISKSLEEDSSDEEESSDEDEDDEDCDGGGRSQIQTKEDLRKELSTMSFEEILKLQNTVGTKVYNEVAFDSSRSQRSSKKKRLNKNRPMEISAKKPAPFLRQVVPVKKPVVRDPRFDDLSGEYKPEIYEQTYKFINDVKQREKEIIQKKLKKTKRNGQKEKLQFLLKRMENQERARQSREKQRERELQFKREQRARADQGARPFFLKKSDKKKLELAEKYQDLKKSGKLEKFLSKKRKRNAGKDRRKLPKDLPGKTAS</sequence>
<dbReference type="GO" id="GO:0030686">
    <property type="term" value="C:90S preribosome"/>
    <property type="evidence" value="ECO:0007669"/>
    <property type="project" value="TreeGrafter"/>
</dbReference>
<dbReference type="GO" id="GO:0000462">
    <property type="term" value="P:maturation of SSU-rRNA from tricistronic rRNA transcript (SSU-rRNA, 5.8S rRNA, LSU-rRNA)"/>
    <property type="evidence" value="ECO:0007669"/>
    <property type="project" value="TreeGrafter"/>
</dbReference>
<keyword evidence="3 6" id="KW-0690">Ribosome biogenesis</keyword>
<dbReference type="GO" id="GO:0005730">
    <property type="term" value="C:nucleolus"/>
    <property type="evidence" value="ECO:0007669"/>
    <property type="project" value="UniProtKB-SubCell"/>
</dbReference>
<dbReference type="PANTHER" id="PTHR21738">
    <property type="entry name" value="RIBOSOMAL RNA PROCESSING PROTEIN 36 HOMOLOG"/>
    <property type="match status" value="1"/>
</dbReference>
<evidence type="ECO:0000313" key="8">
    <source>
        <dbReference type="EMBL" id="RVE76643.1"/>
    </source>
</evidence>
<dbReference type="InterPro" id="IPR009292">
    <property type="entry name" value="RRP36"/>
</dbReference>
<gene>
    <name evidence="8" type="ORF">OJAV_G00010460</name>
</gene>
<reference evidence="8 9" key="2">
    <citation type="submission" date="2019-01" db="EMBL/GenBank/DDBJ databases">
        <title>A chromosome length genome reference of the Java medaka (oryzias javanicus).</title>
        <authorList>
            <person name="Herpin A."/>
            <person name="Takehana Y."/>
            <person name="Naruse K."/>
            <person name="Ansai S."/>
            <person name="Kawaguchi M."/>
        </authorList>
    </citation>
    <scope>NUCLEOTIDE SEQUENCE [LARGE SCALE GENOMIC DNA]</scope>
    <source>
        <strain evidence="8">RS831</strain>
        <tissue evidence="8">Whole body</tissue>
    </source>
</reference>
<proteinExistence type="inferred from homology"/>
<feature type="compositionally biased region" description="Acidic residues" evidence="7">
    <location>
        <begin position="104"/>
        <end position="123"/>
    </location>
</feature>
<evidence type="ECO:0000256" key="6">
    <source>
        <dbReference type="RuleBase" id="RU368027"/>
    </source>
</evidence>
<evidence type="ECO:0000256" key="1">
    <source>
        <dbReference type="ARBA" id="ARBA00004604"/>
    </source>
</evidence>
<feature type="region of interest" description="Disordered" evidence="7">
    <location>
        <begin position="324"/>
        <end position="354"/>
    </location>
</feature>
<feature type="compositionally biased region" description="Acidic residues" evidence="7">
    <location>
        <begin position="67"/>
        <end position="92"/>
    </location>
</feature>
<feature type="compositionally biased region" description="Basic and acidic residues" evidence="7">
    <location>
        <begin position="345"/>
        <end position="354"/>
    </location>
</feature>
<keyword evidence="4 6" id="KW-0698">rRNA processing</keyword>
<feature type="region of interest" description="Disordered" evidence="7">
    <location>
        <begin position="164"/>
        <end position="191"/>
    </location>
</feature>
<evidence type="ECO:0000256" key="4">
    <source>
        <dbReference type="ARBA" id="ARBA00022552"/>
    </source>
</evidence>
<reference evidence="8 9" key="1">
    <citation type="submission" date="2018-11" db="EMBL/GenBank/DDBJ databases">
        <authorList>
            <person name="Lopez-Roques C."/>
            <person name="Donnadieu C."/>
            <person name="Bouchez O."/>
            <person name="Klopp C."/>
            <person name="Cabau C."/>
            <person name="Zahm M."/>
        </authorList>
    </citation>
    <scope>NUCLEOTIDE SEQUENCE [LARGE SCALE GENOMIC DNA]</scope>
    <source>
        <strain evidence="8">RS831</strain>
        <tissue evidence="8">Whole body</tissue>
    </source>
</reference>
<evidence type="ECO:0000313" key="9">
    <source>
        <dbReference type="Proteomes" id="UP000283210"/>
    </source>
</evidence>
<evidence type="ECO:0000256" key="7">
    <source>
        <dbReference type="SAM" id="MobiDB-lite"/>
    </source>
</evidence>
<feature type="region of interest" description="Disordered" evidence="7">
    <location>
        <begin position="30"/>
        <end position="138"/>
    </location>
</feature>
<evidence type="ECO:0000256" key="2">
    <source>
        <dbReference type="ARBA" id="ARBA00009418"/>
    </source>
</evidence>
<accession>A0A437DNR5</accession>
<comment type="subunit">
    <text evidence="6">Associates with 90S and pre-40S pre-ribosomal particles.</text>
</comment>
<evidence type="ECO:0000256" key="5">
    <source>
        <dbReference type="ARBA" id="ARBA00023242"/>
    </source>
</evidence>
<dbReference type="OrthoDB" id="448446at2759"/>
<keyword evidence="5 6" id="KW-0539">Nucleus</keyword>
<feature type="compositionally biased region" description="Basic residues" evidence="7">
    <location>
        <begin position="330"/>
        <end position="344"/>
    </location>
</feature>
<dbReference type="Pfam" id="PF06102">
    <property type="entry name" value="RRP36"/>
    <property type="match status" value="1"/>
</dbReference>
<organism evidence="8 9">
    <name type="scientific">Oryzias javanicus</name>
    <name type="common">Javanese ricefish</name>
    <name type="synonym">Aplocheilus javanicus</name>
    <dbReference type="NCBI Taxonomy" id="123683"/>
    <lineage>
        <taxon>Eukaryota</taxon>
        <taxon>Metazoa</taxon>
        <taxon>Chordata</taxon>
        <taxon>Craniata</taxon>
        <taxon>Vertebrata</taxon>
        <taxon>Euteleostomi</taxon>
        <taxon>Actinopterygii</taxon>
        <taxon>Neopterygii</taxon>
        <taxon>Teleostei</taxon>
        <taxon>Neoteleostei</taxon>
        <taxon>Acanthomorphata</taxon>
        <taxon>Ovalentaria</taxon>
        <taxon>Atherinomorphae</taxon>
        <taxon>Beloniformes</taxon>
        <taxon>Adrianichthyidae</taxon>
        <taxon>Oryziinae</taxon>
        <taxon>Oryzias</taxon>
    </lineage>
</organism>
<keyword evidence="6" id="KW-0687">Ribonucleoprotein</keyword>
<dbReference type="Proteomes" id="UP000283210">
    <property type="component" value="Chromosome 1"/>
</dbReference>
<feature type="compositionally biased region" description="Basic residues" evidence="7">
    <location>
        <begin position="172"/>
        <end position="181"/>
    </location>
</feature>
<name>A0A437DNR5_ORYJA</name>
<protein>
    <recommendedName>
        <fullName evidence="6">rRNA biogenesis protein RRP36</fullName>
    </recommendedName>
</protein>
<comment type="function">
    <text evidence="6">Component of the 90S pre-ribosome involved in the maturation of rRNAs. Required for early cleavages of the pre-RNAs in the 40S ribosomal subunit maturation pathway.</text>
</comment>
<keyword evidence="9" id="KW-1185">Reference proteome</keyword>
<feature type="compositionally biased region" description="Basic and acidic residues" evidence="7">
    <location>
        <begin position="266"/>
        <end position="295"/>
    </location>
</feature>